<evidence type="ECO:0000256" key="2">
    <source>
        <dbReference type="SAM" id="SignalP"/>
    </source>
</evidence>
<evidence type="ECO:0000259" key="5">
    <source>
        <dbReference type="Pfam" id="PF25989"/>
    </source>
</evidence>
<dbReference type="Pfam" id="PF25917">
    <property type="entry name" value="BSH_RND"/>
    <property type="match status" value="1"/>
</dbReference>
<feature type="domain" description="YknX-like C-terminal permuted SH3-like" evidence="5">
    <location>
        <begin position="301"/>
        <end position="367"/>
    </location>
</feature>
<dbReference type="Gene3D" id="2.40.50.100">
    <property type="match status" value="1"/>
</dbReference>
<dbReference type="EMBL" id="WTVH01000024">
    <property type="protein sequence ID" value="NMF94184.1"/>
    <property type="molecule type" value="Genomic_DNA"/>
</dbReference>
<sequence>MPAPRRLIVALSLVGLAALASYAYYANRSPAIPQPPGAAPVAERGSGGAAGAAANAVPVSVETVTVTSETVADDVTAVGTLRSNESVVLRPEVAGRIAAIRFREGGPVRRGEVLIELDAAVQQAEVQQAKANLALAEANYGRTDDLFKRKFLSHTARDEAASQLEVARANMALAQAHLERMRIRAPFAGVVGIRNVSVGDYVKEGDDLVNLEDIATLKVDFRLPENYLARVRPGQTLELTSDAIPDQRFEARVAAIDPLVDEQGRSVVMRATLPNEGLRLRPGMFARVRLILQQRADVAILPEEALVSAPGNVQFVYRVVDGKAQRVEVSTGVRRGTRVEVVRGLQAGDVVVTAGQLKLRDGAPVRVVRADGTGEVPSAGVAGGAG</sequence>
<dbReference type="Gene3D" id="1.10.287.470">
    <property type="entry name" value="Helix hairpin bin"/>
    <property type="match status" value="1"/>
</dbReference>
<evidence type="ECO:0000259" key="4">
    <source>
        <dbReference type="Pfam" id="PF25954"/>
    </source>
</evidence>
<feature type="chain" id="PRO_5046011016" evidence="2">
    <location>
        <begin position="26"/>
        <end position="386"/>
    </location>
</feature>
<dbReference type="InterPro" id="IPR058625">
    <property type="entry name" value="MdtA-like_BSH"/>
</dbReference>
<evidence type="ECO:0000259" key="3">
    <source>
        <dbReference type="Pfam" id="PF25917"/>
    </source>
</evidence>
<dbReference type="NCBIfam" id="TIGR01730">
    <property type="entry name" value="RND_mfp"/>
    <property type="match status" value="1"/>
</dbReference>
<keyword evidence="2" id="KW-0732">Signal</keyword>
<accession>A0ABX1N4I1</accession>
<protein>
    <submittedName>
        <fullName evidence="6">Efflux RND transporter periplasmic adaptor subunit</fullName>
    </submittedName>
</protein>
<dbReference type="Pfam" id="PF25989">
    <property type="entry name" value="YknX_C"/>
    <property type="match status" value="1"/>
</dbReference>
<comment type="similarity">
    <text evidence="1">Belongs to the membrane fusion protein (MFP) (TC 8.A.1) family.</text>
</comment>
<evidence type="ECO:0000313" key="6">
    <source>
        <dbReference type="EMBL" id="NMF94184.1"/>
    </source>
</evidence>
<feature type="signal peptide" evidence="2">
    <location>
        <begin position="1"/>
        <end position="25"/>
    </location>
</feature>
<dbReference type="Gene3D" id="2.40.30.170">
    <property type="match status" value="1"/>
</dbReference>
<keyword evidence="7" id="KW-1185">Reference proteome</keyword>
<dbReference type="SUPFAM" id="SSF111369">
    <property type="entry name" value="HlyD-like secretion proteins"/>
    <property type="match status" value="1"/>
</dbReference>
<feature type="domain" description="Multidrug resistance protein MdtA-like barrel-sandwich hybrid" evidence="3">
    <location>
        <begin position="86"/>
        <end position="208"/>
    </location>
</feature>
<evidence type="ECO:0000313" key="7">
    <source>
        <dbReference type="Proteomes" id="UP000601990"/>
    </source>
</evidence>
<evidence type="ECO:0000256" key="1">
    <source>
        <dbReference type="ARBA" id="ARBA00009477"/>
    </source>
</evidence>
<reference evidence="6" key="1">
    <citation type="submission" date="2019-12" db="EMBL/GenBank/DDBJ databases">
        <title>Comparative genomics gives insights into the taxonomy of the Azoarcus-Aromatoleum group and reveals separate origins of nif in the plant-associated Azoarcus and non-plant-associated Aromatoleum sub-groups.</title>
        <authorList>
            <person name="Lafos M."/>
            <person name="Maluk M."/>
            <person name="Batista M."/>
            <person name="Junghare M."/>
            <person name="Carmona M."/>
            <person name="Faoro H."/>
            <person name="Cruz L.M."/>
            <person name="Battistoni F."/>
            <person name="De Souza E."/>
            <person name="Pedrosa F."/>
            <person name="Chen W.-M."/>
            <person name="Poole P.S."/>
            <person name="Dixon R.A."/>
            <person name="James E.K."/>
        </authorList>
    </citation>
    <scope>NUCLEOTIDE SEQUENCE</scope>
    <source>
        <strain evidence="6">U120</strain>
    </source>
</reference>
<organism evidence="6 7">
    <name type="scientific">Aromatoleum buckelii</name>
    <dbReference type="NCBI Taxonomy" id="200254"/>
    <lineage>
        <taxon>Bacteria</taxon>
        <taxon>Pseudomonadati</taxon>
        <taxon>Pseudomonadota</taxon>
        <taxon>Betaproteobacteria</taxon>
        <taxon>Rhodocyclales</taxon>
        <taxon>Rhodocyclaceae</taxon>
        <taxon>Aromatoleum</taxon>
    </lineage>
</organism>
<name>A0ABX1N4I1_9RHOO</name>
<dbReference type="Pfam" id="PF25954">
    <property type="entry name" value="Beta-barrel_RND_2"/>
    <property type="match status" value="1"/>
</dbReference>
<dbReference type="InterPro" id="IPR058637">
    <property type="entry name" value="YknX-like_C"/>
</dbReference>
<proteinExistence type="inferred from homology"/>
<feature type="domain" description="CusB-like beta-barrel" evidence="4">
    <location>
        <begin position="220"/>
        <end position="291"/>
    </location>
</feature>
<comment type="caution">
    <text evidence="6">The sequence shown here is derived from an EMBL/GenBank/DDBJ whole genome shotgun (WGS) entry which is preliminary data.</text>
</comment>
<dbReference type="RefSeq" id="WP_169199419.1">
    <property type="nucleotide sequence ID" value="NZ_WTVH02000010.1"/>
</dbReference>
<dbReference type="Proteomes" id="UP000601990">
    <property type="component" value="Unassembled WGS sequence"/>
</dbReference>
<gene>
    <name evidence="6" type="ORF">GO608_12685</name>
</gene>
<dbReference type="PANTHER" id="PTHR30469">
    <property type="entry name" value="MULTIDRUG RESISTANCE PROTEIN MDTA"/>
    <property type="match status" value="1"/>
</dbReference>
<dbReference type="Gene3D" id="2.40.420.20">
    <property type="match status" value="1"/>
</dbReference>
<dbReference type="PANTHER" id="PTHR30469:SF11">
    <property type="entry name" value="BLL4320 PROTEIN"/>
    <property type="match status" value="1"/>
</dbReference>
<dbReference type="InterPro" id="IPR006143">
    <property type="entry name" value="RND_pump_MFP"/>
</dbReference>
<dbReference type="InterPro" id="IPR058792">
    <property type="entry name" value="Beta-barrel_RND_2"/>
</dbReference>